<organism evidence="1 2">
    <name type="scientific">Aquimarina algiphila</name>
    <dbReference type="NCBI Taxonomy" id="2047982"/>
    <lineage>
        <taxon>Bacteria</taxon>
        <taxon>Pseudomonadati</taxon>
        <taxon>Bacteroidota</taxon>
        <taxon>Flavobacteriia</taxon>
        <taxon>Flavobacteriales</taxon>
        <taxon>Flavobacteriaceae</taxon>
        <taxon>Aquimarina</taxon>
    </lineage>
</organism>
<protein>
    <recommendedName>
        <fullName evidence="3">Alpha/beta hydrolase</fullName>
    </recommendedName>
</protein>
<keyword evidence="2" id="KW-1185">Reference proteome</keyword>
<dbReference type="RefSeq" id="WP_143918833.1">
    <property type="nucleotide sequence ID" value="NZ_CANMXV010000099.1"/>
</dbReference>
<sequence length="285" mass="31769">MKHFSKYTTTIILSLLFISCSSDDANQTIGISKEIKDLIYFKGDEDASTVIVNAQSGPDTKLSTGEVDEIFQTFDTTDLLVVNVHQAQTLNPSLFEVNDITFDRAIDLNTESVEMIYKVVKYFKDQGRTVYVLGISFGAFIAQDLIAKKGADAADQYLIIVGRLDMNAIMWQAFSEGKPGYFENGITPIIDQEVGADLIDRNLDRLAAGLSMNRYTELLNTFEDLSNITYIYGEIDEAVGRLTDLEIEFLQSKKVNLITSSGNHDDTINDFVVQGFNEAFGIQLQ</sequence>
<evidence type="ECO:0000313" key="2">
    <source>
        <dbReference type="Proteomes" id="UP000318833"/>
    </source>
</evidence>
<gene>
    <name evidence="1" type="ORF">FOF46_28350</name>
</gene>
<dbReference type="AlphaFoldDB" id="A0A554VBD2"/>
<dbReference type="InterPro" id="IPR029058">
    <property type="entry name" value="AB_hydrolase_fold"/>
</dbReference>
<accession>A0A554VBD2</accession>
<dbReference type="Proteomes" id="UP000318833">
    <property type="component" value="Unassembled WGS sequence"/>
</dbReference>
<dbReference type="EMBL" id="VLNR01000097">
    <property type="protein sequence ID" value="TSE03818.1"/>
    <property type="molecule type" value="Genomic_DNA"/>
</dbReference>
<dbReference type="Gene3D" id="3.40.50.1820">
    <property type="entry name" value="alpha/beta hydrolase"/>
    <property type="match status" value="1"/>
</dbReference>
<name>A0A554VBD2_9FLAO</name>
<proteinExistence type="predicted"/>
<evidence type="ECO:0000313" key="1">
    <source>
        <dbReference type="EMBL" id="TSE03818.1"/>
    </source>
</evidence>
<dbReference type="PROSITE" id="PS51257">
    <property type="entry name" value="PROKAR_LIPOPROTEIN"/>
    <property type="match status" value="1"/>
</dbReference>
<dbReference type="OrthoDB" id="1163128at2"/>
<evidence type="ECO:0008006" key="3">
    <source>
        <dbReference type="Google" id="ProtNLM"/>
    </source>
</evidence>
<reference evidence="1 2" key="1">
    <citation type="submission" date="2019-07" db="EMBL/GenBank/DDBJ databases">
        <title>The draft genome sequence of Aquimarina algiphila M91.</title>
        <authorList>
            <person name="Meng X."/>
        </authorList>
    </citation>
    <scope>NUCLEOTIDE SEQUENCE [LARGE SCALE GENOMIC DNA]</scope>
    <source>
        <strain evidence="1 2">M91</strain>
    </source>
</reference>
<comment type="caution">
    <text evidence="1">The sequence shown here is derived from an EMBL/GenBank/DDBJ whole genome shotgun (WGS) entry which is preliminary data.</text>
</comment>